<keyword evidence="1 2" id="KW-0238">DNA-binding</keyword>
<evidence type="ECO:0000313" key="5">
    <source>
        <dbReference type="Proteomes" id="UP000036313"/>
    </source>
</evidence>
<dbReference type="Gene3D" id="1.10.357.10">
    <property type="entry name" value="Tetracycline Repressor, domain 2"/>
    <property type="match status" value="1"/>
</dbReference>
<feature type="DNA-binding region" description="H-T-H motif" evidence="2">
    <location>
        <begin position="68"/>
        <end position="87"/>
    </location>
</feature>
<accession>A0A0J6W1P8</accession>
<sequence length="242" mass="26377">MIQLTCTDGKLSNNESIFKCELTFICDNNDVSTKQPGSRSERQRQRTRRLLLDSGRSLVAAKGVAKLRIQEVTESADVALGSFYNYFDSKEAFLEAIFTESLQELAATVVTDEEDPVDPAETVALGCLRIIDLANVDPDFARLVANIGHSDALFGRALHPYARVAIERGIDSGRFVAPDISVLLTSVIGGSFALIREILESRPSTHPERAFAQLVLASLGLTPGDAAEVVDKIVRSEQHSQT</sequence>
<dbReference type="PRINTS" id="PR00455">
    <property type="entry name" value="HTHTETR"/>
</dbReference>
<dbReference type="Pfam" id="PF21306">
    <property type="entry name" value="TetR_C_40"/>
    <property type="match status" value="1"/>
</dbReference>
<name>A0A0J6W1P8_9MYCO</name>
<evidence type="ECO:0000313" key="4">
    <source>
        <dbReference type="EMBL" id="KMO75597.1"/>
    </source>
</evidence>
<reference evidence="4 5" key="1">
    <citation type="journal article" date="2015" name="Genome Biol. Evol.">
        <title>Characterization of Three Mycobacterium spp. with Potential Use in Bioremediation by Genome Sequencing and Comparative Genomics.</title>
        <authorList>
            <person name="Das S."/>
            <person name="Pettersson B.M."/>
            <person name="Behra P.R."/>
            <person name="Ramesh M."/>
            <person name="Dasgupta S."/>
            <person name="Bhattacharya A."/>
            <person name="Kirsebom L.A."/>
        </authorList>
    </citation>
    <scope>NUCLEOTIDE SEQUENCE [LARGE SCALE GENOMIC DNA]</scope>
    <source>
        <strain evidence="4 5">DSM 44075</strain>
    </source>
</reference>
<evidence type="ECO:0000256" key="2">
    <source>
        <dbReference type="PROSITE-ProRule" id="PRU00335"/>
    </source>
</evidence>
<dbReference type="PATRIC" id="fig|1807.14.peg.2992"/>
<dbReference type="EMBL" id="JYNU01000016">
    <property type="protein sequence ID" value="KMO75597.1"/>
    <property type="molecule type" value="Genomic_DNA"/>
</dbReference>
<dbReference type="PANTHER" id="PTHR43479">
    <property type="entry name" value="ACREF/ENVCD OPERON REPRESSOR-RELATED"/>
    <property type="match status" value="1"/>
</dbReference>
<organism evidence="4 5">
    <name type="scientific">Mycolicibacterium obuense</name>
    <dbReference type="NCBI Taxonomy" id="1807"/>
    <lineage>
        <taxon>Bacteria</taxon>
        <taxon>Bacillati</taxon>
        <taxon>Actinomycetota</taxon>
        <taxon>Actinomycetes</taxon>
        <taxon>Mycobacteriales</taxon>
        <taxon>Mycobacteriaceae</taxon>
        <taxon>Mycolicibacterium</taxon>
    </lineage>
</organism>
<comment type="caution">
    <text evidence="4">The sequence shown here is derived from an EMBL/GenBank/DDBJ whole genome shotgun (WGS) entry which is preliminary data.</text>
</comment>
<dbReference type="SUPFAM" id="SSF46689">
    <property type="entry name" value="Homeodomain-like"/>
    <property type="match status" value="1"/>
</dbReference>
<evidence type="ECO:0000259" key="3">
    <source>
        <dbReference type="PROSITE" id="PS50977"/>
    </source>
</evidence>
<evidence type="ECO:0000256" key="1">
    <source>
        <dbReference type="ARBA" id="ARBA00023125"/>
    </source>
</evidence>
<protein>
    <submittedName>
        <fullName evidence="4">DNA-binding transcriptional regulator EnvR</fullName>
    </submittedName>
</protein>
<dbReference type="AlphaFoldDB" id="A0A0J6W1P8"/>
<dbReference type="Proteomes" id="UP000036313">
    <property type="component" value="Unassembled WGS sequence"/>
</dbReference>
<gene>
    <name evidence="4" type="ORF">MOBUDSM44075_02966</name>
</gene>
<dbReference type="PANTHER" id="PTHR43479:SF11">
    <property type="entry name" value="ACREF_ENVCD OPERON REPRESSOR-RELATED"/>
    <property type="match status" value="1"/>
</dbReference>
<dbReference type="InterPro" id="IPR009057">
    <property type="entry name" value="Homeodomain-like_sf"/>
</dbReference>
<dbReference type="Pfam" id="PF00440">
    <property type="entry name" value="TetR_N"/>
    <property type="match status" value="1"/>
</dbReference>
<dbReference type="InterPro" id="IPR001647">
    <property type="entry name" value="HTH_TetR"/>
</dbReference>
<dbReference type="GO" id="GO:0003677">
    <property type="term" value="F:DNA binding"/>
    <property type="evidence" value="ECO:0007669"/>
    <property type="project" value="UniProtKB-UniRule"/>
</dbReference>
<feature type="domain" description="HTH tetR-type" evidence="3">
    <location>
        <begin position="45"/>
        <end position="105"/>
    </location>
</feature>
<dbReference type="InterPro" id="IPR049513">
    <property type="entry name" value="TetR_C_40"/>
</dbReference>
<dbReference type="InterPro" id="IPR050624">
    <property type="entry name" value="HTH-type_Tx_Regulator"/>
</dbReference>
<dbReference type="PROSITE" id="PS50977">
    <property type="entry name" value="HTH_TETR_2"/>
    <property type="match status" value="1"/>
</dbReference>
<proteinExistence type="predicted"/>